<protein>
    <submittedName>
        <fullName evidence="1">Uncharacterized protein</fullName>
    </submittedName>
</protein>
<dbReference type="HOGENOM" id="CLU_2380390_0_0_5"/>
<dbReference type="EMBL" id="AGWC01000001">
    <property type="protein sequence ID" value="ENN92671.1"/>
    <property type="molecule type" value="Genomic_DNA"/>
</dbReference>
<name>N6VHD7_9HYPH</name>
<sequence length="94" mass="11135">MFISYYTHKFDIESAKMKELKKMFKTIKLFAFSYKDAVTVNDINTSEYPNENTEFYRTGWIKLLSLRTSDISAAVYDLSNMRSDAFSMEEMECY</sequence>
<keyword evidence="2" id="KW-1185">Reference proteome</keyword>
<evidence type="ECO:0000313" key="1">
    <source>
        <dbReference type="EMBL" id="ENN92671.1"/>
    </source>
</evidence>
<proteinExistence type="predicted"/>
<comment type="caution">
    <text evidence="1">The sequence shown here is derived from an EMBL/GenBank/DDBJ whole genome shotgun (WGS) entry which is preliminary data.</text>
</comment>
<reference evidence="1 2" key="1">
    <citation type="journal article" date="2013" name="PLoS Genet.">
        <title>A gene transfer agent and a dynamic repertoire of secretion systems hold the keys to the explosive radiation of the emerging pathogen Bartonella.</title>
        <authorList>
            <person name="Guy L."/>
            <person name="Nystedt B."/>
            <person name="Toft C."/>
            <person name="Zaremba-Niedzwiedzka K."/>
            <person name="Berglund E.C."/>
            <person name="Granberg F."/>
            <person name="Naslund K."/>
            <person name="Eriksson A.S."/>
            <person name="Andersson S.G."/>
        </authorList>
    </citation>
    <scope>NUCLEOTIDE SEQUENCE [LARGE SCALE GENOMIC DNA]</scope>
    <source>
        <strain evidence="2">m07a</strain>
    </source>
</reference>
<evidence type="ECO:0000313" key="2">
    <source>
        <dbReference type="Proteomes" id="UP000014242"/>
    </source>
</evidence>
<gene>
    <name evidence="1" type="ORF">m07a_01810</name>
</gene>
<dbReference type="Proteomes" id="UP000014242">
    <property type="component" value="Unassembled WGS sequence"/>
</dbReference>
<dbReference type="PATRIC" id="fig|1094496.3.peg.187"/>
<organism evidence="1 2">
    <name type="scientific">Bartonella schoenbuchensis m07a</name>
    <dbReference type="NCBI Taxonomy" id="1094496"/>
    <lineage>
        <taxon>Bacteria</taxon>
        <taxon>Pseudomonadati</taxon>
        <taxon>Pseudomonadota</taxon>
        <taxon>Alphaproteobacteria</taxon>
        <taxon>Hyphomicrobiales</taxon>
        <taxon>Bartonellaceae</taxon>
        <taxon>Bartonella</taxon>
    </lineage>
</organism>
<dbReference type="AlphaFoldDB" id="N6VHD7"/>
<accession>N6VHD7</accession>